<dbReference type="InterPro" id="IPR001806">
    <property type="entry name" value="Small_GTPase"/>
</dbReference>
<dbReference type="GO" id="GO:0001667">
    <property type="term" value="P:ameboidal-type cell migration"/>
    <property type="evidence" value="ECO:0007669"/>
    <property type="project" value="UniProtKB-ARBA"/>
</dbReference>
<dbReference type="GO" id="GO:0035099">
    <property type="term" value="P:hemocyte migration"/>
    <property type="evidence" value="ECO:0007669"/>
    <property type="project" value="UniProtKB-ARBA"/>
</dbReference>
<organism evidence="3 4">
    <name type="scientific">Araneus ventricosus</name>
    <name type="common">Orbweaver spider</name>
    <name type="synonym">Epeira ventricosa</name>
    <dbReference type="NCBI Taxonomy" id="182803"/>
    <lineage>
        <taxon>Eukaryota</taxon>
        <taxon>Metazoa</taxon>
        <taxon>Ecdysozoa</taxon>
        <taxon>Arthropoda</taxon>
        <taxon>Chelicerata</taxon>
        <taxon>Arachnida</taxon>
        <taxon>Araneae</taxon>
        <taxon>Araneomorphae</taxon>
        <taxon>Entelegynae</taxon>
        <taxon>Araneoidea</taxon>
        <taxon>Araneidae</taxon>
        <taxon>Araneus</taxon>
    </lineage>
</organism>
<dbReference type="GO" id="GO:0003006">
    <property type="term" value="P:developmental process involved in reproduction"/>
    <property type="evidence" value="ECO:0007669"/>
    <property type="project" value="UniProtKB-ARBA"/>
</dbReference>
<dbReference type="InterPro" id="IPR003578">
    <property type="entry name" value="Small_GTPase_Rho"/>
</dbReference>
<dbReference type="Gene3D" id="3.40.50.300">
    <property type="entry name" value="P-loop containing nucleotide triphosphate hydrolases"/>
    <property type="match status" value="1"/>
</dbReference>
<dbReference type="InterPro" id="IPR027417">
    <property type="entry name" value="P-loop_NTPase"/>
</dbReference>
<protein>
    <submittedName>
        <fullName evidence="3">Uncharacterized protein</fullName>
    </submittedName>
</protein>
<dbReference type="PANTHER" id="PTHR24072">
    <property type="entry name" value="RHO FAMILY GTPASE"/>
    <property type="match status" value="1"/>
</dbReference>
<evidence type="ECO:0000313" key="3">
    <source>
        <dbReference type="EMBL" id="GBN25171.1"/>
    </source>
</evidence>
<keyword evidence="2" id="KW-0342">GTP-binding</keyword>
<evidence type="ECO:0000313" key="4">
    <source>
        <dbReference type="Proteomes" id="UP000499080"/>
    </source>
</evidence>
<dbReference type="Proteomes" id="UP000499080">
    <property type="component" value="Unassembled WGS sequence"/>
</dbReference>
<dbReference type="OrthoDB" id="6425867at2759"/>
<dbReference type="GO" id="GO:0003924">
    <property type="term" value="F:GTPase activity"/>
    <property type="evidence" value="ECO:0007669"/>
    <property type="project" value="InterPro"/>
</dbReference>
<dbReference type="GO" id="GO:0022412">
    <property type="term" value="P:cellular process involved in reproduction in multicellular organism"/>
    <property type="evidence" value="ECO:0007669"/>
    <property type="project" value="UniProtKB-ARBA"/>
</dbReference>
<dbReference type="SUPFAM" id="SSF52540">
    <property type="entry name" value="P-loop containing nucleoside triphosphate hydrolases"/>
    <property type="match status" value="1"/>
</dbReference>
<reference evidence="3 4" key="1">
    <citation type="journal article" date="2019" name="Sci. Rep.">
        <title>Orb-weaving spider Araneus ventricosus genome elucidates the spidroin gene catalogue.</title>
        <authorList>
            <person name="Kono N."/>
            <person name="Nakamura H."/>
            <person name="Ohtoshi R."/>
            <person name="Moran D.A.P."/>
            <person name="Shinohara A."/>
            <person name="Yoshida Y."/>
            <person name="Fujiwara M."/>
            <person name="Mori M."/>
            <person name="Tomita M."/>
            <person name="Arakawa K."/>
        </authorList>
    </citation>
    <scope>NUCLEOTIDE SEQUENCE [LARGE SCALE GENOMIC DNA]</scope>
</reference>
<dbReference type="GO" id="GO:0007264">
    <property type="term" value="P:small GTPase-mediated signal transduction"/>
    <property type="evidence" value="ECO:0007669"/>
    <property type="project" value="InterPro"/>
</dbReference>
<dbReference type="SMART" id="SM00174">
    <property type="entry name" value="RHO"/>
    <property type="match status" value="1"/>
</dbReference>
<gene>
    <name evidence="3" type="ORF">AVEN_191643_1</name>
</gene>
<sequence length="202" mass="23347">METERPSNKKIKEEEKYDWEETIQPHLTIAVIGESGCGKSSLILAAKNHIFPHPHEKFVTKLFCVDVEVDGKVETCMVRESNVEDLMGSKIYSVEDDMGSKIYSETNVVLLCFNKTEALGDVEKWFQKLQKNMPNVPIIVVRIKKEEEFFESIYYYSTLKQIEKYSPLMECFPHAKEGVKEVFQEAVKQARKREIADDDKAV</sequence>
<name>A0A4Y2MDI6_ARAVE</name>
<dbReference type="GO" id="GO:0005525">
    <property type="term" value="F:GTP binding"/>
    <property type="evidence" value="ECO:0007669"/>
    <property type="project" value="UniProtKB-KW"/>
</dbReference>
<evidence type="ECO:0000256" key="1">
    <source>
        <dbReference type="ARBA" id="ARBA00022741"/>
    </source>
</evidence>
<dbReference type="PRINTS" id="PR00449">
    <property type="entry name" value="RASTRNSFRMNG"/>
</dbReference>
<keyword evidence="1" id="KW-0547">Nucleotide-binding</keyword>
<dbReference type="EMBL" id="BGPR01007209">
    <property type="protein sequence ID" value="GBN25171.1"/>
    <property type="molecule type" value="Genomic_DNA"/>
</dbReference>
<dbReference type="AlphaFoldDB" id="A0A4Y2MDI6"/>
<accession>A0A4Y2MDI6</accession>
<dbReference type="Pfam" id="PF00071">
    <property type="entry name" value="Ras"/>
    <property type="match status" value="1"/>
</dbReference>
<evidence type="ECO:0000256" key="2">
    <source>
        <dbReference type="ARBA" id="ARBA00023134"/>
    </source>
</evidence>
<dbReference type="GO" id="GO:0035006">
    <property type="term" value="P:melanization defense response"/>
    <property type="evidence" value="ECO:0007669"/>
    <property type="project" value="UniProtKB-ARBA"/>
</dbReference>
<proteinExistence type="predicted"/>
<comment type="caution">
    <text evidence="3">The sequence shown here is derived from an EMBL/GenBank/DDBJ whole genome shotgun (WGS) entry which is preliminary data.</text>
</comment>
<keyword evidence="4" id="KW-1185">Reference proteome</keyword>